<evidence type="ECO:0000259" key="11">
    <source>
        <dbReference type="PROSITE" id="PS50862"/>
    </source>
</evidence>
<dbReference type="AlphaFoldDB" id="A0A7J7HEI8"/>
<dbReference type="Gene3D" id="3.40.50.800">
    <property type="entry name" value="Anticodon-binding domain"/>
    <property type="match status" value="1"/>
</dbReference>
<evidence type="ECO:0000256" key="10">
    <source>
        <dbReference type="PIRSR" id="PIRSR001549-1"/>
    </source>
</evidence>
<dbReference type="InterPro" id="IPR045864">
    <property type="entry name" value="aa-tRNA-synth_II/BPL/LPL"/>
</dbReference>
<dbReference type="Pfam" id="PF13393">
    <property type="entry name" value="tRNA-synt_His"/>
    <property type="match status" value="2"/>
</dbReference>
<dbReference type="EMBL" id="JACBKZ010000004">
    <property type="protein sequence ID" value="KAF5951333.1"/>
    <property type="molecule type" value="Genomic_DNA"/>
</dbReference>
<comment type="caution">
    <text evidence="12">The sequence shown here is derived from an EMBL/GenBank/DDBJ whole genome shotgun (WGS) entry which is preliminary data.</text>
</comment>
<dbReference type="PANTHER" id="PTHR43707:SF1">
    <property type="entry name" value="HISTIDINE--TRNA LIGASE, MITOCHONDRIAL-RELATED"/>
    <property type="match status" value="1"/>
</dbReference>
<proteinExistence type="inferred from homology"/>
<dbReference type="GO" id="GO:0005524">
    <property type="term" value="F:ATP binding"/>
    <property type="evidence" value="ECO:0007669"/>
    <property type="project" value="UniProtKB-KW"/>
</dbReference>
<feature type="domain" description="Aminoacyl-transfer RNA synthetases class-II family profile" evidence="11">
    <location>
        <begin position="89"/>
        <end position="431"/>
    </location>
</feature>
<sequence>MPANPSLLILNPGVAFPLRHFSFCCHRTHTLTTLALLKTHSSSSSSSSSSYATAKFNENVQSGRSGSISIPPPSTVDVVQKIDVNPPKGTRDFPPNEMRLRNWLFHNFRQVSQMFAFEEVDFPVLESEALFIRKAGEEIRDQLYCFEDRGNRRVALRPELTPSLARLVIQKGKSVSLPLKWFAVGQCWRYERMTRGRRRDHYQWNMDIIGVPDVTVCQVVVYYLSTNLSLILCQLEFALLLSSMPAELISSIVTFFKRIGITTSDVGFKISSRKCYSIPDNLFGKVCIIIDKMEKIPIVEIKKELRSAELSDEAIEELLQVLSIKSLTKLEEKLGAAGEAVADLKRLFSLAEKFGYSEWIQFDASVVRGLAYYTGTVFEGFDREGKLRAICGGGLYDRLLSTFGGDDIPACGFGFGDAVIIELLEEKGLIPEIGEQVENIVCHLDPDLQDASAAVATILREKGQSVDLVLENKPLKWVFKRAARINARRLVLVGSSEWQKGMVSVKILSSGEQYEIEVDKLE</sequence>
<evidence type="ECO:0000256" key="1">
    <source>
        <dbReference type="ARBA" id="ARBA00008226"/>
    </source>
</evidence>
<keyword evidence="4" id="KW-0547">Nucleotide-binding</keyword>
<feature type="binding site" evidence="10">
    <location>
        <position position="368"/>
    </location>
    <ligand>
        <name>L-histidine</name>
        <dbReference type="ChEBI" id="CHEBI:57595"/>
    </ligand>
</feature>
<dbReference type="Pfam" id="PF03129">
    <property type="entry name" value="HGTP_anticodon"/>
    <property type="match status" value="1"/>
</dbReference>
<dbReference type="PROSITE" id="PS50862">
    <property type="entry name" value="AA_TRNA_LIGASE_II"/>
    <property type="match status" value="1"/>
</dbReference>
<keyword evidence="5" id="KW-0067">ATP-binding</keyword>
<evidence type="ECO:0000256" key="4">
    <source>
        <dbReference type="ARBA" id="ARBA00022741"/>
    </source>
</evidence>
<dbReference type="InterPro" id="IPR004154">
    <property type="entry name" value="Anticodon-bd"/>
</dbReference>
<organism evidence="12 13">
    <name type="scientific">Camellia sinensis</name>
    <name type="common">Tea plant</name>
    <name type="synonym">Thea sinensis</name>
    <dbReference type="NCBI Taxonomy" id="4442"/>
    <lineage>
        <taxon>Eukaryota</taxon>
        <taxon>Viridiplantae</taxon>
        <taxon>Streptophyta</taxon>
        <taxon>Embryophyta</taxon>
        <taxon>Tracheophyta</taxon>
        <taxon>Spermatophyta</taxon>
        <taxon>Magnoliopsida</taxon>
        <taxon>eudicotyledons</taxon>
        <taxon>Gunneridae</taxon>
        <taxon>Pentapetalae</taxon>
        <taxon>asterids</taxon>
        <taxon>Ericales</taxon>
        <taxon>Theaceae</taxon>
        <taxon>Camellia</taxon>
    </lineage>
</organism>
<dbReference type="SUPFAM" id="SSF55681">
    <property type="entry name" value="Class II aaRS and biotin synthetases"/>
    <property type="match status" value="1"/>
</dbReference>
<evidence type="ECO:0000256" key="5">
    <source>
        <dbReference type="ARBA" id="ARBA00022840"/>
    </source>
</evidence>
<gene>
    <name evidence="12" type="ORF">HYC85_009277</name>
</gene>
<keyword evidence="7" id="KW-0030">Aminoacyl-tRNA synthetase</keyword>
<dbReference type="PIRSF" id="PIRSF001549">
    <property type="entry name" value="His-tRNA_synth"/>
    <property type="match status" value="1"/>
</dbReference>
<evidence type="ECO:0000256" key="2">
    <source>
        <dbReference type="ARBA" id="ARBA00012815"/>
    </source>
</evidence>
<dbReference type="GO" id="GO:0004821">
    <property type="term" value="F:histidine-tRNA ligase activity"/>
    <property type="evidence" value="ECO:0007669"/>
    <property type="project" value="UniProtKB-EC"/>
</dbReference>
<evidence type="ECO:0000313" key="13">
    <source>
        <dbReference type="Proteomes" id="UP000593564"/>
    </source>
</evidence>
<name>A0A7J7HEI8_CAMSI</name>
<dbReference type="InterPro" id="IPR036621">
    <property type="entry name" value="Anticodon-bd_dom_sf"/>
</dbReference>
<reference evidence="12 13" key="2">
    <citation type="submission" date="2020-07" db="EMBL/GenBank/DDBJ databases">
        <title>Genome assembly of wild tea tree DASZ reveals pedigree and selection history of tea varieties.</title>
        <authorList>
            <person name="Zhang W."/>
        </authorList>
    </citation>
    <scope>NUCLEOTIDE SEQUENCE [LARGE SCALE GENOMIC DNA]</scope>
    <source>
        <strain evidence="13">cv. G240</strain>
        <tissue evidence="12">Leaf</tissue>
    </source>
</reference>
<keyword evidence="3" id="KW-0436">Ligase</keyword>
<feature type="binding site" evidence="10">
    <location>
        <position position="189"/>
    </location>
    <ligand>
        <name>L-histidine</name>
        <dbReference type="ChEBI" id="CHEBI:57595"/>
    </ligand>
</feature>
<dbReference type="FunFam" id="3.40.50.800:FF:000017">
    <property type="entry name" value="Histidine--tRNA ligase chloroplastic/mitochondrial"/>
    <property type="match status" value="1"/>
</dbReference>
<evidence type="ECO:0000313" key="12">
    <source>
        <dbReference type="EMBL" id="KAF5951333.1"/>
    </source>
</evidence>
<dbReference type="Gene3D" id="3.30.930.10">
    <property type="entry name" value="Bira Bifunctional Protein, Domain 2"/>
    <property type="match status" value="1"/>
</dbReference>
<accession>A0A7J7HEI8</accession>
<dbReference type="SUPFAM" id="SSF52954">
    <property type="entry name" value="Class II aaRS ABD-related"/>
    <property type="match status" value="1"/>
</dbReference>
<evidence type="ECO:0000256" key="9">
    <source>
        <dbReference type="ARBA" id="ARBA00047639"/>
    </source>
</evidence>
<dbReference type="EC" id="6.1.1.21" evidence="2"/>
<dbReference type="CDD" id="cd00773">
    <property type="entry name" value="HisRS-like_core"/>
    <property type="match status" value="1"/>
</dbReference>
<comment type="similarity">
    <text evidence="1">Belongs to the class-II aminoacyl-tRNA synthetase family.</text>
</comment>
<evidence type="ECO:0000256" key="8">
    <source>
        <dbReference type="ARBA" id="ARBA00030619"/>
    </source>
</evidence>
<dbReference type="GO" id="GO:0005737">
    <property type="term" value="C:cytoplasm"/>
    <property type="evidence" value="ECO:0007669"/>
    <property type="project" value="InterPro"/>
</dbReference>
<feature type="binding site" evidence="10">
    <location>
        <begin position="372"/>
        <end position="373"/>
    </location>
    <ligand>
        <name>L-histidine</name>
        <dbReference type="ChEBI" id="CHEBI:57595"/>
    </ligand>
</feature>
<dbReference type="PANTHER" id="PTHR43707">
    <property type="entry name" value="HISTIDYL-TRNA SYNTHETASE"/>
    <property type="match status" value="1"/>
</dbReference>
<reference evidence="13" key="1">
    <citation type="journal article" date="2020" name="Nat. Commun.">
        <title>Genome assembly of wild tea tree DASZ reveals pedigree and selection history of tea varieties.</title>
        <authorList>
            <person name="Zhang W."/>
            <person name="Zhang Y."/>
            <person name="Qiu H."/>
            <person name="Guo Y."/>
            <person name="Wan H."/>
            <person name="Zhang X."/>
            <person name="Scossa F."/>
            <person name="Alseekh S."/>
            <person name="Zhang Q."/>
            <person name="Wang P."/>
            <person name="Xu L."/>
            <person name="Schmidt M.H."/>
            <person name="Jia X."/>
            <person name="Li D."/>
            <person name="Zhu A."/>
            <person name="Guo F."/>
            <person name="Chen W."/>
            <person name="Ni D."/>
            <person name="Usadel B."/>
            <person name="Fernie A.R."/>
            <person name="Wen W."/>
        </authorList>
    </citation>
    <scope>NUCLEOTIDE SEQUENCE [LARGE SCALE GENOMIC DNA]</scope>
    <source>
        <strain evidence="13">cv. G240</strain>
    </source>
</reference>
<dbReference type="Proteomes" id="UP000593564">
    <property type="component" value="Unassembled WGS sequence"/>
</dbReference>
<dbReference type="InterPro" id="IPR041715">
    <property type="entry name" value="HisRS-like_core"/>
</dbReference>
<evidence type="ECO:0000256" key="6">
    <source>
        <dbReference type="ARBA" id="ARBA00022917"/>
    </source>
</evidence>
<dbReference type="GO" id="GO:0006427">
    <property type="term" value="P:histidyl-tRNA aminoacylation"/>
    <property type="evidence" value="ECO:0007669"/>
    <property type="project" value="TreeGrafter"/>
</dbReference>
<feature type="binding site" evidence="10">
    <location>
        <begin position="159"/>
        <end position="161"/>
    </location>
    <ligand>
        <name>L-histidine</name>
        <dbReference type="ChEBI" id="CHEBI:57595"/>
    </ligand>
</feature>
<protein>
    <recommendedName>
        <fullName evidence="2">histidine--tRNA ligase</fullName>
        <ecNumber evidence="2">6.1.1.21</ecNumber>
    </recommendedName>
    <alternativeName>
        <fullName evidence="8">Histidyl-tRNA synthetase</fullName>
    </alternativeName>
</protein>
<dbReference type="InterPro" id="IPR004516">
    <property type="entry name" value="HisRS/HisZ"/>
</dbReference>
<keyword evidence="6" id="KW-0648">Protein biosynthesis</keyword>
<dbReference type="InterPro" id="IPR006195">
    <property type="entry name" value="aa-tRNA-synth_II"/>
</dbReference>
<keyword evidence="13" id="KW-1185">Reference proteome</keyword>
<feature type="binding site" evidence="10">
    <location>
        <position position="207"/>
    </location>
    <ligand>
        <name>L-histidine</name>
        <dbReference type="ChEBI" id="CHEBI:57595"/>
    </ligand>
</feature>
<evidence type="ECO:0000256" key="7">
    <source>
        <dbReference type="ARBA" id="ARBA00023146"/>
    </source>
</evidence>
<evidence type="ECO:0000256" key="3">
    <source>
        <dbReference type="ARBA" id="ARBA00022598"/>
    </source>
</evidence>
<feature type="binding site" evidence="10">
    <location>
        <position position="203"/>
    </location>
    <ligand>
        <name>L-histidine</name>
        <dbReference type="ChEBI" id="CHEBI:57595"/>
    </ligand>
</feature>
<comment type="catalytic activity">
    <reaction evidence="9">
        <text>tRNA(His) + L-histidine + ATP = L-histidyl-tRNA(His) + AMP + diphosphate + H(+)</text>
        <dbReference type="Rhea" id="RHEA:17313"/>
        <dbReference type="Rhea" id="RHEA-COMP:9665"/>
        <dbReference type="Rhea" id="RHEA-COMP:9689"/>
        <dbReference type="ChEBI" id="CHEBI:15378"/>
        <dbReference type="ChEBI" id="CHEBI:30616"/>
        <dbReference type="ChEBI" id="CHEBI:33019"/>
        <dbReference type="ChEBI" id="CHEBI:57595"/>
        <dbReference type="ChEBI" id="CHEBI:78442"/>
        <dbReference type="ChEBI" id="CHEBI:78527"/>
        <dbReference type="ChEBI" id="CHEBI:456215"/>
        <dbReference type="EC" id="6.1.1.21"/>
    </reaction>
</comment>